<reference evidence="2 3" key="1">
    <citation type="submission" date="2019-05" db="EMBL/GenBank/DDBJ databases">
        <title>Hymenobacter edaphi sp. nov., isolated from abandoned arsenic-contaminated farmland soil.</title>
        <authorList>
            <person name="Nie L."/>
        </authorList>
    </citation>
    <scope>NUCLEOTIDE SEQUENCE [LARGE SCALE GENOMIC DNA]</scope>
    <source>
        <strain evidence="2 3">1-3-3-8</strain>
    </source>
</reference>
<accession>A0A5R8WQS8</accession>
<organism evidence="2 3">
    <name type="scientific">Hymenobacter jeollabukensis</name>
    <dbReference type="NCBI Taxonomy" id="2025313"/>
    <lineage>
        <taxon>Bacteria</taxon>
        <taxon>Pseudomonadati</taxon>
        <taxon>Bacteroidota</taxon>
        <taxon>Cytophagia</taxon>
        <taxon>Cytophagales</taxon>
        <taxon>Hymenobacteraceae</taxon>
        <taxon>Hymenobacter</taxon>
    </lineage>
</organism>
<dbReference type="Pfam" id="PF09348">
    <property type="entry name" value="DUF1990"/>
    <property type="match status" value="1"/>
</dbReference>
<dbReference type="AlphaFoldDB" id="A0A5R8WQS8"/>
<dbReference type="Proteomes" id="UP000305517">
    <property type="component" value="Unassembled WGS sequence"/>
</dbReference>
<name>A0A5R8WQS8_9BACT</name>
<evidence type="ECO:0000259" key="1">
    <source>
        <dbReference type="Pfam" id="PF09348"/>
    </source>
</evidence>
<dbReference type="OrthoDB" id="120660at2"/>
<evidence type="ECO:0000313" key="2">
    <source>
        <dbReference type="EMBL" id="TLM93046.1"/>
    </source>
</evidence>
<feature type="domain" description="DUF1990" evidence="1">
    <location>
        <begin position="47"/>
        <end position="208"/>
    </location>
</feature>
<dbReference type="RefSeq" id="WP_138077513.1">
    <property type="nucleotide sequence ID" value="NZ_VAJM01000004.1"/>
</dbReference>
<proteinExistence type="predicted"/>
<keyword evidence="3" id="KW-1185">Reference proteome</keyword>
<gene>
    <name evidence="2" type="ORF">FDY95_10440</name>
</gene>
<sequence length="224" mass="25678">MSAANTATAPAATAPPLWEQYKAQLESYREAKVNYDLDRVHEYTAETGWRLDDYHTELPAEAPGPPVPGGSFEAAKQVLLNYSFPPPDLITGIFVPDQPLAERVMLLRAQFLFFKFWFGVRVGGVTDEQQDAPDGPEQVWGYNYRTLEGHFEKGQITFTIHKNLKTGQVRFQVKAYSQPDRIRNIFYRIGFKLFGRSLQRKFARESMKRMRLLVDEALRKGADK</sequence>
<comment type="caution">
    <text evidence="2">The sequence shown here is derived from an EMBL/GenBank/DDBJ whole genome shotgun (WGS) entry which is preliminary data.</text>
</comment>
<evidence type="ECO:0000313" key="3">
    <source>
        <dbReference type="Proteomes" id="UP000305517"/>
    </source>
</evidence>
<protein>
    <submittedName>
        <fullName evidence="2">DUF1990 domain-containing protein</fullName>
    </submittedName>
</protein>
<dbReference type="InterPro" id="IPR018960">
    <property type="entry name" value="DUF1990"/>
</dbReference>
<dbReference type="EMBL" id="VAJM01000004">
    <property type="protein sequence ID" value="TLM93046.1"/>
    <property type="molecule type" value="Genomic_DNA"/>
</dbReference>